<evidence type="ECO:0000313" key="1">
    <source>
        <dbReference type="EMBL" id="CUU83365.1"/>
    </source>
</evidence>
<name>A0A0S4SDG8_CAMHY</name>
<organism evidence="1 2">
    <name type="scientific">Campylobacter hyointestinalis subsp. hyointestinalis</name>
    <dbReference type="NCBI Taxonomy" id="91352"/>
    <lineage>
        <taxon>Bacteria</taxon>
        <taxon>Pseudomonadati</taxon>
        <taxon>Campylobacterota</taxon>
        <taxon>Epsilonproteobacteria</taxon>
        <taxon>Campylobacterales</taxon>
        <taxon>Campylobacteraceae</taxon>
        <taxon>Campylobacter</taxon>
    </lineage>
</organism>
<keyword evidence="2" id="KW-1185">Reference proteome</keyword>
<sequence>MDRFYFQKEAKQSLQLKEECIYSNGIIEPFFSFSQLLDAYYSNVYHRRAIKIKAGLLSQIELENSNLAEFLPPNISPKTFLNIFALNLELYGNAAIEKSGKSSFFYITYQLMR</sequence>
<gene>
    <name evidence="1" type="ORF">ERS686654_01408</name>
</gene>
<dbReference type="EMBL" id="FAVB01000003">
    <property type="protein sequence ID" value="CUU83365.1"/>
    <property type="molecule type" value="Genomic_DNA"/>
</dbReference>
<accession>A0A0S4SDG8</accession>
<dbReference type="AlphaFoldDB" id="A0A0S4SDG8"/>
<proteinExistence type="predicted"/>
<dbReference type="Proteomes" id="UP000052237">
    <property type="component" value="Unassembled WGS sequence"/>
</dbReference>
<evidence type="ECO:0000313" key="2">
    <source>
        <dbReference type="Proteomes" id="UP000052237"/>
    </source>
</evidence>
<reference evidence="1 2" key="1">
    <citation type="submission" date="2015-11" db="EMBL/GenBank/DDBJ databases">
        <authorList>
            <consortium name="Pathogen Informatics"/>
        </authorList>
    </citation>
    <scope>NUCLEOTIDE SEQUENCE [LARGE SCALE GENOMIC DNA]</scope>
    <source>
        <strain evidence="1 2">006A-0059</strain>
    </source>
</reference>
<comment type="caution">
    <text evidence="1">The sequence shown here is derived from an EMBL/GenBank/DDBJ whole genome shotgun (WGS) entry which is preliminary data.</text>
</comment>
<protein>
    <submittedName>
        <fullName evidence="1">Phage portal protein</fullName>
    </submittedName>
</protein>
<dbReference type="RefSeq" id="WP_230937491.1">
    <property type="nucleotide sequence ID" value="NZ_FAVB01000003.1"/>
</dbReference>